<keyword evidence="5" id="KW-0233">DNA recombination</keyword>
<dbReference type="GO" id="GO:0015074">
    <property type="term" value="P:DNA integration"/>
    <property type="evidence" value="ECO:0007669"/>
    <property type="project" value="UniProtKB-KW"/>
</dbReference>
<evidence type="ECO:0000256" key="4">
    <source>
        <dbReference type="ARBA" id="ARBA00023125"/>
    </source>
</evidence>
<dbReference type="InterPro" id="IPR013762">
    <property type="entry name" value="Integrase-like_cat_sf"/>
</dbReference>
<dbReference type="PANTHER" id="PTHR30629:SF2">
    <property type="entry name" value="PROPHAGE INTEGRASE INTS-RELATED"/>
    <property type="match status" value="1"/>
</dbReference>
<name>A0A218MLA5_9VIRU</name>
<keyword evidence="6" id="KW-1179">Viral genome integration</keyword>
<dbReference type="GO" id="GO:0046718">
    <property type="term" value="P:symbiont entry into host cell"/>
    <property type="evidence" value="ECO:0007669"/>
    <property type="project" value="UniProtKB-KW"/>
</dbReference>
<accession>A0A218MLA5</accession>
<sequence length="370" mass="43090">MRYVQKRKLADGKTHYRFNPPQTLVDEGVVKRKELGTDLRIVRVAANQFNEKINDYRTSQEKIRNIKRASTLSDLIDSYYLSNDFSMLRDSSKVDYKYFLEILRQTSGSKKFMSVTTRDAKNAYEGWVKRGVTLANHVCSCASIVFNYAVHMEYTTFNPYKSVKKRLPKKRKVVWTDEEVIKMLDFCYSDFKYRSIGLIVQMAYEWCQRIGDMRELKWENVFLDRSELFLEQSKRRSQVFLPISEDLNTMLKQQKEEFGFQPYVCPKIKPVQGVYVPYGKYEIGMLARRVMRKIGLSDELRLMDLRRTGVTQMVDAGVDISQIMSVTGHTNISSVQPYIKNTFTSANNALTKRTNHVKSTLSADSESDII</sequence>
<dbReference type="Gene3D" id="1.10.443.10">
    <property type="entry name" value="Intergrase catalytic core"/>
    <property type="match status" value="1"/>
</dbReference>
<feature type="domain" description="Tyr recombinase" evidence="9">
    <location>
        <begin position="170"/>
        <end position="351"/>
    </location>
</feature>
<dbReference type="GO" id="GO:0006310">
    <property type="term" value="P:DNA recombination"/>
    <property type="evidence" value="ECO:0007669"/>
    <property type="project" value="UniProtKB-KW"/>
</dbReference>
<dbReference type="PANTHER" id="PTHR30629">
    <property type="entry name" value="PROPHAGE INTEGRASE"/>
    <property type="match status" value="1"/>
</dbReference>
<organism evidence="10">
    <name type="scientific">uncultured virus</name>
    <dbReference type="NCBI Taxonomy" id="340016"/>
    <lineage>
        <taxon>Viruses</taxon>
        <taxon>environmental samples</taxon>
    </lineage>
</organism>
<dbReference type="GO" id="GO:0044826">
    <property type="term" value="P:viral genome integration into host DNA"/>
    <property type="evidence" value="ECO:0007669"/>
    <property type="project" value="UniProtKB-KW"/>
</dbReference>
<evidence type="ECO:0000256" key="8">
    <source>
        <dbReference type="ARBA" id="ARBA00049605"/>
    </source>
</evidence>
<evidence type="ECO:0000259" key="9">
    <source>
        <dbReference type="PROSITE" id="PS51898"/>
    </source>
</evidence>
<reference evidence="10" key="1">
    <citation type="submission" date="2016-10" db="EMBL/GenBank/DDBJ databases">
        <authorList>
            <person name="Varghese N."/>
        </authorList>
    </citation>
    <scope>NUCLEOTIDE SEQUENCE</scope>
</reference>
<keyword evidence="4" id="KW-0238">DNA-binding</keyword>
<dbReference type="PROSITE" id="PS51898">
    <property type="entry name" value="TYR_RECOMBINASE"/>
    <property type="match status" value="1"/>
</dbReference>
<dbReference type="InterPro" id="IPR050808">
    <property type="entry name" value="Phage_Integrase"/>
</dbReference>
<dbReference type="Pfam" id="PF00589">
    <property type="entry name" value="Phage_integrase"/>
    <property type="match status" value="1"/>
</dbReference>
<dbReference type="GO" id="GO:0075713">
    <property type="term" value="P:establishment of integrated proviral latency"/>
    <property type="evidence" value="ECO:0007669"/>
    <property type="project" value="UniProtKB-KW"/>
</dbReference>
<evidence type="ECO:0000313" key="10">
    <source>
        <dbReference type="EMBL" id="ASF00072.1"/>
    </source>
</evidence>
<dbReference type="InterPro" id="IPR002104">
    <property type="entry name" value="Integrase_catalytic"/>
</dbReference>
<evidence type="ECO:0000256" key="6">
    <source>
        <dbReference type="ARBA" id="ARBA00023195"/>
    </source>
</evidence>
<evidence type="ECO:0000256" key="3">
    <source>
        <dbReference type="ARBA" id="ARBA00022908"/>
    </source>
</evidence>
<dbReference type="EMBL" id="KY052813">
    <property type="protein sequence ID" value="ASF00072.1"/>
    <property type="molecule type" value="Genomic_DNA"/>
</dbReference>
<dbReference type="Gene3D" id="1.10.150.130">
    <property type="match status" value="1"/>
</dbReference>
<evidence type="ECO:0000256" key="1">
    <source>
        <dbReference type="ARBA" id="ARBA00008857"/>
    </source>
</evidence>
<proteinExistence type="inferred from homology"/>
<comment type="function">
    <text evidence="8">Integrase is necessary for integration of the phage into the host genome by site-specific recombination. In conjunction with excisionase, integrase is also necessary for excision of the prophage from the host genome.</text>
</comment>
<evidence type="ECO:0000256" key="5">
    <source>
        <dbReference type="ARBA" id="ARBA00023172"/>
    </source>
</evidence>
<keyword evidence="3" id="KW-0229">DNA integration</keyword>
<evidence type="ECO:0000256" key="2">
    <source>
        <dbReference type="ARBA" id="ARBA00016082"/>
    </source>
</evidence>
<dbReference type="InterPro" id="IPR011010">
    <property type="entry name" value="DNA_brk_join_enz"/>
</dbReference>
<dbReference type="GO" id="GO:0003677">
    <property type="term" value="F:DNA binding"/>
    <property type="evidence" value="ECO:0007669"/>
    <property type="project" value="UniProtKB-KW"/>
</dbReference>
<evidence type="ECO:0000256" key="7">
    <source>
        <dbReference type="ARBA" id="ARBA00023296"/>
    </source>
</evidence>
<protein>
    <recommendedName>
        <fullName evidence="2">Integrase</fullName>
    </recommendedName>
</protein>
<dbReference type="SUPFAM" id="SSF56349">
    <property type="entry name" value="DNA breaking-rejoining enzymes"/>
    <property type="match status" value="1"/>
</dbReference>
<comment type="similarity">
    <text evidence="1">Belongs to the 'phage' integrase family.</text>
</comment>
<dbReference type="InterPro" id="IPR010998">
    <property type="entry name" value="Integrase_recombinase_N"/>
</dbReference>
<keyword evidence="7" id="KW-1160">Virus entry into host cell</keyword>
<reference evidence="10" key="2">
    <citation type="journal article" date="2017" name="Nat. Commun.">
        <title>Single-virus genomics reveals hidden cosmopolitan and abundant viruses.</title>
        <authorList>
            <person name="Martinez-Hernandez F."/>
            <person name="Fornas O."/>
            <person name="Lluesma Gomez M."/>
            <person name="Bolduc B."/>
            <person name="de la Cruz Pena M.J."/>
            <person name="Martinez J.M."/>
            <person name="Anton J."/>
            <person name="Gasol J.M."/>
            <person name="Rosselli R."/>
            <person name="Rodriguez-Valera F."/>
            <person name="Sullivan M.B."/>
            <person name="Acinas S.G."/>
            <person name="Martinez-Garcia M."/>
        </authorList>
    </citation>
    <scope>NUCLEOTIDE SEQUENCE</scope>
</reference>